<feature type="binding site" evidence="12">
    <location>
        <position position="117"/>
    </location>
    <ligand>
        <name>substrate</name>
    </ligand>
</feature>
<feature type="binding site" evidence="13">
    <location>
        <position position="117"/>
    </location>
    <ligand>
        <name>(2R)-3-phosphoglycerate</name>
        <dbReference type="ChEBI" id="CHEBI:58272"/>
    </ligand>
</feature>
<dbReference type="GO" id="GO:0005524">
    <property type="term" value="F:ATP binding"/>
    <property type="evidence" value="ECO:0007669"/>
    <property type="project" value="UniProtKB-KW"/>
</dbReference>
<dbReference type="PANTHER" id="PTHR11406">
    <property type="entry name" value="PHOSPHOGLYCERATE KINASE"/>
    <property type="match status" value="1"/>
</dbReference>
<keyword evidence="9 12" id="KW-0418">Kinase</keyword>
<dbReference type="PANTHER" id="PTHR11406:SF23">
    <property type="entry name" value="PHOSPHOGLYCERATE KINASE 1, CHLOROPLASTIC-RELATED"/>
    <property type="match status" value="1"/>
</dbReference>
<feature type="binding site" evidence="12 14">
    <location>
        <begin position="354"/>
        <end position="357"/>
    </location>
    <ligand>
        <name>ATP</name>
        <dbReference type="ChEBI" id="CHEBI:30616"/>
    </ligand>
</feature>
<dbReference type="AlphaFoldDB" id="A0A1M5FEC8"/>
<keyword evidence="8 12" id="KW-0547">Nucleotide-binding</keyword>
<feature type="binding site" evidence="12 13">
    <location>
        <begin position="58"/>
        <end position="61"/>
    </location>
    <ligand>
        <name>substrate</name>
    </ligand>
</feature>
<evidence type="ECO:0000256" key="13">
    <source>
        <dbReference type="PIRSR" id="PIRSR000724-1"/>
    </source>
</evidence>
<keyword evidence="12" id="KW-0963">Cytoplasm</keyword>
<keyword evidence="10 12" id="KW-0067">ATP-binding</keyword>
<keyword evidence="7 12" id="KW-0808">Transferase</keyword>
<dbReference type="GO" id="GO:0004618">
    <property type="term" value="F:phosphoglycerate kinase activity"/>
    <property type="evidence" value="ECO:0007669"/>
    <property type="project" value="UniProtKB-UniRule"/>
</dbReference>
<feature type="binding site" evidence="12 13">
    <location>
        <begin position="19"/>
        <end position="21"/>
    </location>
    <ligand>
        <name>substrate</name>
    </ligand>
</feature>
<evidence type="ECO:0000256" key="4">
    <source>
        <dbReference type="ARBA" id="ARBA00011245"/>
    </source>
</evidence>
<evidence type="ECO:0000256" key="11">
    <source>
        <dbReference type="ARBA" id="ARBA00023152"/>
    </source>
</evidence>
<protein>
    <recommendedName>
        <fullName evidence="6 12">Phosphoglycerate kinase</fullName>
        <ecNumber evidence="5 12">2.7.2.3</ecNumber>
    </recommendedName>
</protein>
<accession>A0A1M5FEC8</accession>
<dbReference type="OrthoDB" id="9808460at2"/>
<dbReference type="GO" id="GO:0006096">
    <property type="term" value="P:glycolytic process"/>
    <property type="evidence" value="ECO:0007669"/>
    <property type="project" value="UniProtKB-UniRule"/>
</dbReference>
<evidence type="ECO:0000313" key="17">
    <source>
        <dbReference type="Proteomes" id="UP000184048"/>
    </source>
</evidence>
<organism evidence="16 17">
    <name type="scientific">Flavisolibacter ginsengisoli DSM 18119</name>
    <dbReference type="NCBI Taxonomy" id="1121884"/>
    <lineage>
        <taxon>Bacteria</taxon>
        <taxon>Pseudomonadati</taxon>
        <taxon>Bacteroidota</taxon>
        <taxon>Chitinophagia</taxon>
        <taxon>Chitinophagales</taxon>
        <taxon>Chitinophagaceae</taxon>
        <taxon>Flavisolibacter</taxon>
    </lineage>
</organism>
<evidence type="ECO:0000256" key="10">
    <source>
        <dbReference type="ARBA" id="ARBA00022840"/>
    </source>
</evidence>
<evidence type="ECO:0000256" key="2">
    <source>
        <dbReference type="ARBA" id="ARBA00004838"/>
    </source>
</evidence>
<dbReference type="Gene3D" id="3.40.50.1260">
    <property type="entry name" value="Phosphoglycerate kinase, N-terminal domain"/>
    <property type="match status" value="2"/>
</dbReference>
<dbReference type="SUPFAM" id="SSF53748">
    <property type="entry name" value="Phosphoglycerate kinase"/>
    <property type="match status" value="1"/>
</dbReference>
<feature type="binding site" evidence="12">
    <location>
        <position position="35"/>
    </location>
    <ligand>
        <name>substrate</name>
    </ligand>
</feature>
<feature type="binding site" evidence="12">
    <location>
        <position position="150"/>
    </location>
    <ligand>
        <name>substrate</name>
    </ligand>
</feature>
<feature type="binding site" evidence="13">
    <location>
        <position position="35"/>
    </location>
    <ligand>
        <name>(2R)-3-phosphoglycerate</name>
        <dbReference type="ChEBI" id="CHEBI:58272"/>
    </ligand>
</feature>
<evidence type="ECO:0000256" key="14">
    <source>
        <dbReference type="PIRSR" id="PIRSR000724-2"/>
    </source>
</evidence>
<dbReference type="FunFam" id="3.40.50.1260:FF:000003">
    <property type="entry name" value="Phosphoglycerate kinase"/>
    <property type="match status" value="1"/>
</dbReference>
<dbReference type="EC" id="2.7.2.3" evidence="5 12"/>
<evidence type="ECO:0000256" key="3">
    <source>
        <dbReference type="ARBA" id="ARBA00008982"/>
    </source>
</evidence>
<name>A0A1M5FEC8_9BACT</name>
<dbReference type="PRINTS" id="PR00477">
    <property type="entry name" value="PHGLYCKINASE"/>
</dbReference>
<keyword evidence="11 12" id="KW-0324">Glycolysis</keyword>
<evidence type="ECO:0000256" key="1">
    <source>
        <dbReference type="ARBA" id="ARBA00000642"/>
    </source>
</evidence>
<evidence type="ECO:0000256" key="5">
    <source>
        <dbReference type="ARBA" id="ARBA00013061"/>
    </source>
</evidence>
<evidence type="ECO:0000256" key="7">
    <source>
        <dbReference type="ARBA" id="ARBA00022679"/>
    </source>
</evidence>
<comment type="subunit">
    <text evidence="4 12">Monomer.</text>
</comment>
<dbReference type="InterPro" id="IPR001576">
    <property type="entry name" value="Phosphoglycerate_kinase"/>
</dbReference>
<dbReference type="GO" id="GO:0005829">
    <property type="term" value="C:cytosol"/>
    <property type="evidence" value="ECO:0007669"/>
    <property type="project" value="TreeGrafter"/>
</dbReference>
<keyword evidence="17" id="KW-1185">Reference proteome</keyword>
<comment type="similarity">
    <text evidence="3 12 15">Belongs to the phosphoglycerate kinase family.</text>
</comment>
<feature type="binding site" evidence="12 14">
    <location>
        <position position="203"/>
    </location>
    <ligand>
        <name>ATP</name>
        <dbReference type="ChEBI" id="CHEBI:30616"/>
    </ligand>
</feature>
<dbReference type="PIRSF" id="PIRSF000724">
    <property type="entry name" value="Pgk"/>
    <property type="match status" value="1"/>
</dbReference>
<dbReference type="CDD" id="cd00318">
    <property type="entry name" value="Phosphoglycerate_kinase"/>
    <property type="match status" value="1"/>
</dbReference>
<reference evidence="16 17" key="1">
    <citation type="submission" date="2016-11" db="EMBL/GenBank/DDBJ databases">
        <authorList>
            <person name="Jaros S."/>
            <person name="Januszkiewicz K."/>
            <person name="Wedrychowicz H."/>
        </authorList>
    </citation>
    <scope>NUCLEOTIDE SEQUENCE [LARGE SCALE GENOMIC DNA]</scope>
    <source>
        <strain evidence="16 17">DSM 18119</strain>
    </source>
</reference>
<feature type="binding site" evidence="12 14">
    <location>
        <position position="325"/>
    </location>
    <ligand>
        <name>ATP</name>
        <dbReference type="ChEBI" id="CHEBI:30616"/>
    </ligand>
</feature>
<dbReference type="Pfam" id="PF00162">
    <property type="entry name" value="PGK"/>
    <property type="match status" value="1"/>
</dbReference>
<dbReference type="InterPro" id="IPR015824">
    <property type="entry name" value="Phosphoglycerate_kinase_N"/>
</dbReference>
<proteinExistence type="inferred from homology"/>
<dbReference type="GO" id="GO:0043531">
    <property type="term" value="F:ADP binding"/>
    <property type="evidence" value="ECO:0007669"/>
    <property type="project" value="TreeGrafter"/>
</dbReference>
<dbReference type="FunFam" id="3.40.50.1260:FF:000006">
    <property type="entry name" value="Phosphoglycerate kinase"/>
    <property type="match status" value="1"/>
</dbReference>
<dbReference type="HAMAP" id="MF_00145">
    <property type="entry name" value="Phosphoglyc_kinase"/>
    <property type="match status" value="1"/>
</dbReference>
<evidence type="ECO:0000256" key="8">
    <source>
        <dbReference type="ARBA" id="ARBA00022741"/>
    </source>
</evidence>
<dbReference type="Proteomes" id="UP000184048">
    <property type="component" value="Unassembled WGS sequence"/>
</dbReference>
<dbReference type="GO" id="GO:0006094">
    <property type="term" value="P:gluconeogenesis"/>
    <property type="evidence" value="ECO:0007669"/>
    <property type="project" value="TreeGrafter"/>
</dbReference>
<dbReference type="InterPro" id="IPR036043">
    <property type="entry name" value="Phosphoglycerate_kinase_sf"/>
</dbReference>
<dbReference type="RefSeq" id="WP_072836939.1">
    <property type="nucleotide sequence ID" value="NZ_FQUU01000022.1"/>
</dbReference>
<comment type="pathway">
    <text evidence="2 12">Carbohydrate degradation; glycolysis; pyruvate from D-glyceraldehyde 3-phosphate: step 2/5.</text>
</comment>
<dbReference type="UniPathway" id="UPA00109">
    <property type="reaction ID" value="UER00185"/>
</dbReference>
<gene>
    <name evidence="12" type="primary">pgk</name>
    <name evidence="16" type="ORF">SAMN02745131_03819</name>
</gene>
<sequence>MSKFQDYNFSGKKALIRVDFNVPLDENFNITDDNRMKAAVPTIKKVLSDGGSVILMSHFGRPKDGPSEKYSLKHLVKHLSELLGTDVQFANDCIGEEAIQKSQALKPGEVLLLENLRFYKQEEKGDEAFAEKLSKLGDVYVNDAFGTAHRAHASTAIIAKFFPPENKMFGLLMNSEVASAEKVLHSSEKPFTAIIGGAKVSDKILIIENLLDRATDIIIGGGMAYTFFKAMGGQVGKSLVEEDRVDTASELLKKAADKGVNIHLPSDSIIADKFAADAEISSALSNTIPDGWMGLDIGALACDMFTKVIHDSKTVLWNGPMGVFEMEKFQHGTRCVAQAVADATEKGAFTLVGGGDSVSAVNQFGFADKVSYVSTGGGAMLEYFEGKELPGIAAMK</sequence>
<comment type="subcellular location">
    <subcellularLocation>
        <location evidence="12">Cytoplasm</location>
    </subcellularLocation>
</comment>
<evidence type="ECO:0000256" key="9">
    <source>
        <dbReference type="ARBA" id="ARBA00022777"/>
    </source>
</evidence>
<feature type="binding site" evidence="13">
    <location>
        <position position="150"/>
    </location>
    <ligand>
        <name>(2R)-3-phosphoglycerate</name>
        <dbReference type="ChEBI" id="CHEBI:58272"/>
    </ligand>
</feature>
<evidence type="ECO:0000256" key="6">
    <source>
        <dbReference type="ARBA" id="ARBA00016471"/>
    </source>
</evidence>
<evidence type="ECO:0000256" key="15">
    <source>
        <dbReference type="RuleBase" id="RU000532"/>
    </source>
</evidence>
<comment type="catalytic activity">
    <reaction evidence="1 12 15">
        <text>(2R)-3-phosphoglycerate + ATP = (2R)-3-phospho-glyceroyl phosphate + ADP</text>
        <dbReference type="Rhea" id="RHEA:14801"/>
        <dbReference type="ChEBI" id="CHEBI:30616"/>
        <dbReference type="ChEBI" id="CHEBI:57604"/>
        <dbReference type="ChEBI" id="CHEBI:58272"/>
        <dbReference type="ChEBI" id="CHEBI:456216"/>
        <dbReference type="EC" id="2.7.2.3"/>
    </reaction>
</comment>
<dbReference type="STRING" id="1121884.SAMN02745131_03819"/>
<evidence type="ECO:0000256" key="12">
    <source>
        <dbReference type="HAMAP-Rule" id="MF_00145"/>
    </source>
</evidence>
<dbReference type="EMBL" id="FQUU01000022">
    <property type="protein sequence ID" value="SHF89875.1"/>
    <property type="molecule type" value="Genomic_DNA"/>
</dbReference>
<evidence type="ECO:0000313" key="16">
    <source>
        <dbReference type="EMBL" id="SHF89875.1"/>
    </source>
</evidence>
<feature type="binding site" evidence="12 14">
    <location>
        <position position="294"/>
    </location>
    <ligand>
        <name>ATP</name>
        <dbReference type="ChEBI" id="CHEBI:30616"/>
    </ligand>
</feature>